<proteinExistence type="predicted"/>
<sequence>MDVTRRALAGGGTKDNSIPATLPTGSARPPPRRKQSRCACSSIQFRKRKDWKQGPQFELTKEDAVHMQLQALMDNNKPFADHGIEVLYRFASFDPFQRSNYFGRMTDLGQFERFRRMFHSAAFKPLLGHTQHSLLSTLQVSEHRWRQRVWVQGYRDFEQGTYSFNLVQRFGGRYDGIWFTESLHADACADGGPRDVC</sequence>
<comment type="caution">
    <text evidence="2">The sequence shown here is derived from an EMBL/GenBank/DDBJ whole genome shotgun (WGS) entry which is preliminary data.</text>
</comment>
<dbReference type="PANTHER" id="PTHR35716:SF1">
    <property type="entry name" value="OS05G0574700 PROTEIN"/>
    <property type="match status" value="1"/>
</dbReference>
<protein>
    <submittedName>
        <fullName evidence="2">Uncharacterized protein</fullName>
    </submittedName>
</protein>
<gene>
    <name evidence="2" type="ORF">WJX73_001535</name>
</gene>
<evidence type="ECO:0000256" key="1">
    <source>
        <dbReference type="SAM" id="MobiDB-lite"/>
    </source>
</evidence>
<dbReference type="PANTHER" id="PTHR35716">
    <property type="entry name" value="OS05G0574700 PROTEIN-RELATED"/>
    <property type="match status" value="1"/>
</dbReference>
<organism evidence="2 3">
    <name type="scientific">Symbiochloris irregularis</name>
    <dbReference type="NCBI Taxonomy" id="706552"/>
    <lineage>
        <taxon>Eukaryota</taxon>
        <taxon>Viridiplantae</taxon>
        <taxon>Chlorophyta</taxon>
        <taxon>core chlorophytes</taxon>
        <taxon>Trebouxiophyceae</taxon>
        <taxon>Trebouxiales</taxon>
        <taxon>Trebouxiaceae</taxon>
        <taxon>Symbiochloris</taxon>
    </lineage>
</organism>
<dbReference type="Proteomes" id="UP001465755">
    <property type="component" value="Unassembled WGS sequence"/>
</dbReference>
<feature type="region of interest" description="Disordered" evidence="1">
    <location>
        <begin position="1"/>
        <end position="38"/>
    </location>
</feature>
<dbReference type="EMBL" id="JALJOQ010000046">
    <property type="protein sequence ID" value="KAK9805013.1"/>
    <property type="molecule type" value="Genomic_DNA"/>
</dbReference>
<accession>A0AAW1PAC2</accession>
<name>A0AAW1PAC2_9CHLO</name>
<keyword evidence="3" id="KW-1185">Reference proteome</keyword>
<reference evidence="2 3" key="1">
    <citation type="journal article" date="2024" name="Nat. Commun.">
        <title>Phylogenomics reveals the evolutionary origins of lichenization in chlorophyte algae.</title>
        <authorList>
            <person name="Puginier C."/>
            <person name="Libourel C."/>
            <person name="Otte J."/>
            <person name="Skaloud P."/>
            <person name="Haon M."/>
            <person name="Grisel S."/>
            <person name="Petersen M."/>
            <person name="Berrin J.G."/>
            <person name="Delaux P.M."/>
            <person name="Dal Grande F."/>
            <person name="Keller J."/>
        </authorList>
    </citation>
    <scope>NUCLEOTIDE SEQUENCE [LARGE SCALE GENOMIC DNA]</scope>
    <source>
        <strain evidence="2 3">SAG 2036</strain>
    </source>
</reference>
<dbReference type="AlphaFoldDB" id="A0AAW1PAC2"/>
<evidence type="ECO:0000313" key="2">
    <source>
        <dbReference type="EMBL" id="KAK9805013.1"/>
    </source>
</evidence>
<evidence type="ECO:0000313" key="3">
    <source>
        <dbReference type="Proteomes" id="UP001465755"/>
    </source>
</evidence>